<dbReference type="Proteomes" id="UP000214646">
    <property type="component" value="Unassembled WGS sequence"/>
</dbReference>
<dbReference type="AlphaFoldDB" id="A0A225DQG8"/>
<evidence type="ECO:0000313" key="1">
    <source>
        <dbReference type="EMBL" id="OWK43333.1"/>
    </source>
</evidence>
<dbReference type="EMBL" id="NIDE01000004">
    <property type="protein sequence ID" value="OWK43333.1"/>
    <property type="molecule type" value="Genomic_DNA"/>
</dbReference>
<name>A0A225DQG8_9BACT</name>
<organism evidence="1 2">
    <name type="scientific">Fimbriiglobus ruber</name>
    <dbReference type="NCBI Taxonomy" id="1908690"/>
    <lineage>
        <taxon>Bacteria</taxon>
        <taxon>Pseudomonadati</taxon>
        <taxon>Planctomycetota</taxon>
        <taxon>Planctomycetia</taxon>
        <taxon>Gemmatales</taxon>
        <taxon>Gemmataceae</taxon>
        <taxon>Fimbriiglobus</taxon>
    </lineage>
</organism>
<evidence type="ECO:0000313" key="2">
    <source>
        <dbReference type="Proteomes" id="UP000214646"/>
    </source>
</evidence>
<dbReference type="Gene3D" id="2.60.120.380">
    <property type="match status" value="2"/>
</dbReference>
<gene>
    <name evidence="1" type="ORF">FRUB_02932</name>
</gene>
<sequence>MYHFFHLPPDRVPIFADRPARIPPMTHHLSARARIVLGLACAVGLLSPTASRGQGFIEHITPPVVERGKMTRVAFVGRDMGHALDIWNSLPAGAVRARPVESRADRAVFDVEVALDAPVGVCGVRVATVDGLSNAHLFLVDDLPVQNLTASATPTKVALPAAIAGTFREATVDRYQIDVAAGQRVSFEVVGSRFGKDADPLVTIRDSRGAIQCEHDNDPGLSFDCRFEHQFRAAGTYTVEVNDARFRGSEHHQYVLRMGRFPAARVAVPSAVRPGPNELRLPEIGGPAISYTAPTDRLTGPFFAALKRPGDEGSTWVSLTTTDGAVTVARERDLVKERAQAASASSATTFAVALSPLRVNPFLGLDAFLLTGRAQATPAVVPGVLCGVLARPGERHTFALELAKGQSIYVRSEGRGLQSPADVEVTLTDRVGRELRRSTDDRDDATNLEFTANTAGLYGLTVHDQARDGGAAFAYRITVGDRPFPPLLVAEVEGLTIPRQSYQPIPITVTRGAARGTIKLTLLGAPPGLTLAPDEIGEKDTAIVCKLSAGSEASIGLHTIQIVAETKFEPTGPVIRTLVHTRPLIDRQLVNVDLIPHALREDQRRLPPGLAYRFAVQVTPPAPFAMELPEPAVTLARYQRAEFPIVVTRNPGFGGPVRFTAKGGQIAPKTEGRTRVYAEFPDATTASPRVTGVIVSKILANIGKVRVEVSGTGESDGRRTTLTRTFDLNLTTAFTVTAEPAKVSLLAGQTAKVRIVVERVKTFDGAVTVKWQPVPGLSFPESITVPKGQTGAEIEVRAAADAAPGRYNTQARAEGLVDGFEEDQRGGAFEIEIRKPDEPKKK</sequence>
<reference evidence="2" key="1">
    <citation type="submission" date="2017-06" db="EMBL/GenBank/DDBJ databases">
        <title>Genome analysis of Fimbriiglobus ruber SP5, the first member of the order Planctomycetales with confirmed chitinolytic capability.</title>
        <authorList>
            <person name="Ravin N.V."/>
            <person name="Rakitin A.L."/>
            <person name="Ivanova A.A."/>
            <person name="Beletsky A.V."/>
            <person name="Kulichevskaya I.S."/>
            <person name="Mardanov A.V."/>
            <person name="Dedysh S.N."/>
        </authorList>
    </citation>
    <scope>NUCLEOTIDE SEQUENCE [LARGE SCALE GENOMIC DNA]</scope>
    <source>
        <strain evidence="2">SP5</strain>
    </source>
</reference>
<comment type="caution">
    <text evidence="1">The sequence shown here is derived from an EMBL/GenBank/DDBJ whole genome shotgun (WGS) entry which is preliminary data.</text>
</comment>
<proteinExistence type="predicted"/>
<protein>
    <submittedName>
        <fullName evidence="1">Putative serine proteinase, subtilase family</fullName>
    </submittedName>
</protein>
<accession>A0A225DQG8</accession>
<keyword evidence="2" id="KW-1185">Reference proteome</keyword>